<sequence>MLTALALCLGFLVLLAAAAVPLGRHPRAGLLVHGGCLIAALGFAGIALAALLVGAAPEGLLLPFGPPWAAARIGLDGLSAWFLLLLGLTGAAASLFALGHPPGPPRTLPPFPLFLAGMALTLAATDAFLLLGGFELMSLASWALVAADHEKEENRKAARLYLIFALLAAACLVPAFGLLAGRAGAITFDAMRAAPPEGWRAAAVLVLGLVGAGAKAGLVPLHAWLPLAHPAAPSHVSALMSGAMTKIALYVLARLLLDLCGAAQPSWWGVPLLVAGAFSALLGALRANLEEDAKTLLACSTIENVGLVVLGLGLALAFRGADLGPLAALAAGAALLHALNHGVFKTLLFLVAGAVAHSAGSRRLDRLGGLIHAMPVTAGAALVGAAAAASLPPLSGFASEWLLLQSLLAGWRVGGIGVQVLAAAAAALAAMAAALAAAAMVRLFGLVFLGRPRSPRGAGAREVSAAERAALLLPAGLTVLFGLFPATLLSLAAPALQVLTGPAAQAPARGLWLVAGEAPSGYAPLFIALLLVLALALAWFLVRRRSPATTQRGPVWNCGFIDPPTHLPFGDPLTQPTAGGIAQPLRRMLGQPLLRARESLDMPRPGETRPARYAAGFEDPAGPLLLAPAARLRDRIAVQAEKLRDLTIRRCLSLSFATLVGLLALLAWLESR</sequence>
<keyword evidence="2" id="KW-1003">Cell membrane</keyword>
<feature type="domain" description="NADH:quinone oxidoreductase/Mrp antiporter transmembrane" evidence="9">
    <location>
        <begin position="125"/>
        <end position="409"/>
    </location>
</feature>
<keyword evidence="5" id="KW-0560">Oxidoreductase</keyword>
<feature type="transmembrane region" description="Helical" evidence="8">
    <location>
        <begin position="201"/>
        <end position="224"/>
    </location>
</feature>
<gene>
    <name evidence="10" type="ORF">LHA35_22660</name>
</gene>
<dbReference type="PANTHER" id="PTHR42682">
    <property type="entry name" value="HYDROGENASE-4 COMPONENT F"/>
    <property type="match status" value="1"/>
</dbReference>
<keyword evidence="6 8" id="KW-0472">Membrane</keyword>
<evidence type="ECO:0000256" key="7">
    <source>
        <dbReference type="RuleBase" id="RU000320"/>
    </source>
</evidence>
<dbReference type="GO" id="GO:0005886">
    <property type="term" value="C:plasma membrane"/>
    <property type="evidence" value="ECO:0007669"/>
    <property type="project" value="UniProtKB-SubCell"/>
</dbReference>
<dbReference type="PRINTS" id="PR01434">
    <property type="entry name" value="NADHDHGNASE5"/>
</dbReference>
<accession>A0A9X1IH98</accession>
<evidence type="ECO:0000256" key="2">
    <source>
        <dbReference type="ARBA" id="ARBA00022475"/>
    </source>
</evidence>
<dbReference type="PANTHER" id="PTHR42682:SF3">
    <property type="entry name" value="FORMATE HYDROGENLYASE SUBUNIT 3-RELATED"/>
    <property type="match status" value="1"/>
</dbReference>
<keyword evidence="11" id="KW-1185">Reference proteome</keyword>
<dbReference type="GO" id="GO:0016491">
    <property type="term" value="F:oxidoreductase activity"/>
    <property type="evidence" value="ECO:0007669"/>
    <property type="project" value="UniProtKB-KW"/>
</dbReference>
<evidence type="ECO:0000259" key="9">
    <source>
        <dbReference type="Pfam" id="PF00361"/>
    </source>
</evidence>
<evidence type="ECO:0000256" key="5">
    <source>
        <dbReference type="ARBA" id="ARBA00023002"/>
    </source>
</evidence>
<evidence type="ECO:0000313" key="10">
    <source>
        <dbReference type="EMBL" id="MCB4824535.1"/>
    </source>
</evidence>
<feature type="transmembrane region" description="Helical" evidence="8">
    <location>
        <begin position="78"/>
        <end position="99"/>
    </location>
</feature>
<organism evidence="10 11">
    <name type="scientific">Roseicella aerolata</name>
    <dbReference type="NCBI Taxonomy" id="2883479"/>
    <lineage>
        <taxon>Bacteria</taxon>
        <taxon>Pseudomonadati</taxon>
        <taxon>Pseudomonadota</taxon>
        <taxon>Alphaproteobacteria</taxon>
        <taxon>Acetobacterales</taxon>
        <taxon>Roseomonadaceae</taxon>
        <taxon>Roseicella</taxon>
    </lineage>
</organism>
<keyword evidence="3 7" id="KW-0812">Transmembrane</keyword>
<dbReference type="RefSeq" id="WP_226612371.1">
    <property type="nucleotide sequence ID" value="NZ_JAJAQI010000045.1"/>
</dbReference>
<dbReference type="InterPro" id="IPR052175">
    <property type="entry name" value="ComplexI-like_HydComp"/>
</dbReference>
<feature type="transmembrane region" description="Helical" evidence="8">
    <location>
        <begin position="296"/>
        <end position="318"/>
    </location>
</feature>
<evidence type="ECO:0000256" key="4">
    <source>
        <dbReference type="ARBA" id="ARBA00022989"/>
    </source>
</evidence>
<dbReference type="InterPro" id="IPR001750">
    <property type="entry name" value="ND/Mrp_TM"/>
</dbReference>
<dbReference type="Pfam" id="PF00361">
    <property type="entry name" value="Proton_antipo_M"/>
    <property type="match status" value="1"/>
</dbReference>
<evidence type="ECO:0000256" key="8">
    <source>
        <dbReference type="SAM" id="Phobius"/>
    </source>
</evidence>
<name>A0A9X1IH98_9PROT</name>
<feature type="transmembrane region" description="Helical" evidence="8">
    <location>
        <begin position="268"/>
        <end position="289"/>
    </location>
</feature>
<dbReference type="AlphaFoldDB" id="A0A9X1IH98"/>
<evidence type="ECO:0000256" key="3">
    <source>
        <dbReference type="ARBA" id="ARBA00022692"/>
    </source>
</evidence>
<dbReference type="EMBL" id="JAJAQI010000045">
    <property type="protein sequence ID" value="MCB4824535.1"/>
    <property type="molecule type" value="Genomic_DNA"/>
</dbReference>
<feature type="transmembrane region" description="Helical" evidence="8">
    <location>
        <begin position="369"/>
        <end position="391"/>
    </location>
</feature>
<evidence type="ECO:0000313" key="11">
    <source>
        <dbReference type="Proteomes" id="UP001139311"/>
    </source>
</evidence>
<feature type="transmembrane region" description="Helical" evidence="8">
    <location>
        <begin position="160"/>
        <end position="181"/>
    </location>
</feature>
<feature type="transmembrane region" description="Helical" evidence="8">
    <location>
        <begin position="470"/>
        <end position="493"/>
    </location>
</feature>
<feature type="transmembrane region" description="Helical" evidence="8">
    <location>
        <begin position="651"/>
        <end position="669"/>
    </location>
</feature>
<feature type="transmembrane region" description="Helical" evidence="8">
    <location>
        <begin position="521"/>
        <end position="542"/>
    </location>
</feature>
<comment type="caution">
    <text evidence="10">The sequence shown here is derived from an EMBL/GenBank/DDBJ whole genome shotgun (WGS) entry which is preliminary data.</text>
</comment>
<protein>
    <submittedName>
        <fullName evidence="10">Hydrogenase 4 subunit B</fullName>
    </submittedName>
</protein>
<dbReference type="Proteomes" id="UP001139311">
    <property type="component" value="Unassembled WGS sequence"/>
</dbReference>
<reference evidence="10" key="1">
    <citation type="submission" date="2021-10" db="EMBL/GenBank/DDBJ databases">
        <title>Roseicella aerolatum sp. nov., isolated from aerosols of e-waste dismantling site.</title>
        <authorList>
            <person name="Qin T."/>
        </authorList>
    </citation>
    <scope>NUCLEOTIDE SEQUENCE</scope>
    <source>
        <strain evidence="10">GB24</strain>
    </source>
</reference>
<feature type="transmembrane region" description="Helical" evidence="8">
    <location>
        <begin position="338"/>
        <end position="357"/>
    </location>
</feature>
<feature type="transmembrane region" description="Helical" evidence="8">
    <location>
        <begin position="111"/>
        <end position="131"/>
    </location>
</feature>
<comment type="subcellular location">
    <subcellularLocation>
        <location evidence="1">Cell membrane</location>
        <topology evidence="1">Multi-pass membrane protein</topology>
    </subcellularLocation>
    <subcellularLocation>
        <location evidence="7">Membrane</location>
        <topology evidence="7">Multi-pass membrane protein</topology>
    </subcellularLocation>
</comment>
<keyword evidence="4 8" id="KW-1133">Transmembrane helix</keyword>
<evidence type="ECO:0000256" key="6">
    <source>
        <dbReference type="ARBA" id="ARBA00023136"/>
    </source>
</evidence>
<feature type="transmembrane region" description="Helical" evidence="8">
    <location>
        <begin position="416"/>
        <end position="449"/>
    </location>
</feature>
<evidence type="ECO:0000256" key="1">
    <source>
        <dbReference type="ARBA" id="ARBA00004651"/>
    </source>
</evidence>
<feature type="transmembrane region" description="Helical" evidence="8">
    <location>
        <begin position="29"/>
        <end position="57"/>
    </location>
</feature>
<proteinExistence type="predicted"/>